<evidence type="ECO:0000259" key="5">
    <source>
        <dbReference type="Pfam" id="PF12728"/>
    </source>
</evidence>
<dbReference type="InterPro" id="IPR016143">
    <property type="entry name" value="Citrate_synth-like_sm_a-sub"/>
</dbReference>
<evidence type="ECO:0000256" key="4">
    <source>
        <dbReference type="ARBA" id="ARBA00022679"/>
    </source>
</evidence>
<protein>
    <recommendedName>
        <fullName evidence="3">citrate synthase (unknown stereospecificity)</fullName>
        <ecNumber evidence="3">2.3.3.16</ecNumber>
    </recommendedName>
</protein>
<reference evidence="6 7" key="1">
    <citation type="submission" date="2018-03" db="EMBL/GenBank/DDBJ databases">
        <title>Genomic Encyclopedia of Archaeal and Bacterial Type Strains, Phase II (KMG-II): from individual species to whole genera.</title>
        <authorList>
            <person name="Goeker M."/>
        </authorList>
    </citation>
    <scope>NUCLEOTIDE SEQUENCE [LARGE SCALE GENOMIC DNA]</scope>
    <source>
        <strain evidence="6 7">DSM 45348</strain>
    </source>
</reference>
<dbReference type="Proteomes" id="UP000239209">
    <property type="component" value="Unassembled WGS sequence"/>
</dbReference>
<accession>A0A2T0RI10</accession>
<dbReference type="InterPro" id="IPR016142">
    <property type="entry name" value="Citrate_synth-like_lrg_a-sub"/>
</dbReference>
<organism evidence="6 7">
    <name type="scientific">Pseudosporangium ferrugineum</name>
    <dbReference type="NCBI Taxonomy" id="439699"/>
    <lineage>
        <taxon>Bacteria</taxon>
        <taxon>Bacillati</taxon>
        <taxon>Actinomycetota</taxon>
        <taxon>Actinomycetes</taxon>
        <taxon>Micromonosporales</taxon>
        <taxon>Micromonosporaceae</taxon>
        <taxon>Pseudosporangium</taxon>
    </lineage>
</organism>
<proteinExistence type="inferred from homology"/>
<dbReference type="InterPro" id="IPR041657">
    <property type="entry name" value="HTH_17"/>
</dbReference>
<evidence type="ECO:0000313" key="7">
    <source>
        <dbReference type="Proteomes" id="UP000239209"/>
    </source>
</evidence>
<dbReference type="PANTHER" id="PTHR11739">
    <property type="entry name" value="CITRATE SYNTHASE"/>
    <property type="match status" value="1"/>
</dbReference>
<evidence type="ECO:0000256" key="1">
    <source>
        <dbReference type="ARBA" id="ARBA00005163"/>
    </source>
</evidence>
<feature type="domain" description="Helix-turn-helix" evidence="5">
    <location>
        <begin position="6"/>
        <end position="56"/>
    </location>
</feature>
<evidence type="ECO:0000313" key="6">
    <source>
        <dbReference type="EMBL" id="PRY20823.1"/>
    </source>
</evidence>
<sequence>MGEDRLLTTDEVAMHLGVKKATVYAYVSRGLLSSRRHAGGKESLFSEADVRAFGAQRRRGATDSPAIHTGITLITGDTLYYRGLDAAGLARREPFEAVATLLWTGELRPVPFAGDPELRALAEAVIAPLPADARLADLLRVVVAAAGSADRLRFDTTPAAVTATGRTIVSTMVGALPVRSGETAPGPFPLAAELWRRLTAEAPAPERIGALNAALVLLADHDLAASTYAARVAASTRAHPYAVVGAGLAALDGPLHGAASGLVVEMLAEAVRTGDAVGTVSRQLRAGGGVPGFGHPLYPGGDPRAAALLALVTALPAGPGVLAAIGEVAAAMASRAAAAPDIDYALAALTLVTGMRPDAGEAIFAIARTAGWLAHAIEEYGDEPSRFRPHGRYAGRLPRA</sequence>
<dbReference type="OrthoDB" id="9800864at2"/>
<dbReference type="GO" id="GO:0036440">
    <property type="term" value="F:citrate synthase activity"/>
    <property type="evidence" value="ECO:0007669"/>
    <property type="project" value="UniProtKB-EC"/>
</dbReference>
<dbReference type="Gene3D" id="1.10.580.10">
    <property type="entry name" value="Citrate Synthase, domain 1"/>
    <property type="match status" value="1"/>
</dbReference>
<keyword evidence="4" id="KW-0808">Transferase</keyword>
<dbReference type="InterPro" id="IPR009061">
    <property type="entry name" value="DNA-bd_dom_put_sf"/>
</dbReference>
<comment type="caution">
    <text evidence="6">The sequence shown here is derived from an EMBL/GenBank/DDBJ whole genome shotgun (WGS) entry which is preliminary data.</text>
</comment>
<keyword evidence="7" id="KW-1185">Reference proteome</keyword>
<comment type="pathway">
    <text evidence="1">Carbohydrate metabolism; tricarboxylic acid cycle.</text>
</comment>
<evidence type="ECO:0000256" key="2">
    <source>
        <dbReference type="ARBA" id="ARBA00010566"/>
    </source>
</evidence>
<dbReference type="Gene3D" id="1.10.230.10">
    <property type="entry name" value="Cytochrome P450-Terp, domain 2"/>
    <property type="match status" value="1"/>
</dbReference>
<dbReference type="PRINTS" id="PR00143">
    <property type="entry name" value="CITRTSNTHASE"/>
</dbReference>
<dbReference type="AlphaFoldDB" id="A0A2T0RI10"/>
<name>A0A2T0RI10_9ACTN</name>
<dbReference type="EMBL" id="PVZG01000022">
    <property type="protein sequence ID" value="PRY20823.1"/>
    <property type="molecule type" value="Genomic_DNA"/>
</dbReference>
<dbReference type="EC" id="2.3.3.16" evidence="3"/>
<dbReference type="GO" id="GO:0006099">
    <property type="term" value="P:tricarboxylic acid cycle"/>
    <property type="evidence" value="ECO:0007669"/>
    <property type="project" value="UniProtKB-UniPathway"/>
</dbReference>
<dbReference type="GO" id="GO:0005975">
    <property type="term" value="P:carbohydrate metabolic process"/>
    <property type="evidence" value="ECO:0007669"/>
    <property type="project" value="TreeGrafter"/>
</dbReference>
<dbReference type="Gene3D" id="1.10.1660.10">
    <property type="match status" value="1"/>
</dbReference>
<gene>
    <name evidence="6" type="ORF">CLV70_12262</name>
</gene>
<dbReference type="InterPro" id="IPR036969">
    <property type="entry name" value="Citrate_synthase_sf"/>
</dbReference>
<dbReference type="RefSeq" id="WP_106130474.1">
    <property type="nucleotide sequence ID" value="NZ_PVZG01000022.1"/>
</dbReference>
<comment type="similarity">
    <text evidence="2">Belongs to the citrate synthase family.</text>
</comment>
<dbReference type="Pfam" id="PF12728">
    <property type="entry name" value="HTH_17"/>
    <property type="match status" value="1"/>
</dbReference>
<dbReference type="SUPFAM" id="SSF48256">
    <property type="entry name" value="Citrate synthase"/>
    <property type="match status" value="1"/>
</dbReference>
<dbReference type="InterPro" id="IPR002020">
    <property type="entry name" value="Citrate_synthase"/>
</dbReference>
<dbReference type="SUPFAM" id="SSF46955">
    <property type="entry name" value="Putative DNA-binding domain"/>
    <property type="match status" value="1"/>
</dbReference>
<evidence type="ECO:0000256" key="3">
    <source>
        <dbReference type="ARBA" id="ARBA00012972"/>
    </source>
</evidence>
<dbReference type="PANTHER" id="PTHR11739:SF4">
    <property type="entry name" value="CITRATE SYNTHASE, PEROXISOMAL"/>
    <property type="match status" value="1"/>
</dbReference>
<dbReference type="Pfam" id="PF00285">
    <property type="entry name" value="Citrate_synt"/>
    <property type="match status" value="1"/>
</dbReference>
<dbReference type="GO" id="GO:0005829">
    <property type="term" value="C:cytosol"/>
    <property type="evidence" value="ECO:0007669"/>
    <property type="project" value="TreeGrafter"/>
</dbReference>
<dbReference type="UniPathway" id="UPA00223"/>